<dbReference type="GO" id="GO:0042744">
    <property type="term" value="P:hydrogen peroxide catabolic process"/>
    <property type="evidence" value="ECO:0007669"/>
    <property type="project" value="InterPro"/>
</dbReference>
<feature type="binding site" evidence="12">
    <location>
        <position position="262"/>
    </location>
    <ligand>
        <name>Ca(2+)</name>
        <dbReference type="ChEBI" id="CHEBI:29108"/>
        <label>1</label>
    </ligand>
</feature>
<comment type="similarity">
    <text evidence="15">Belongs to the peroxidase family.</text>
</comment>
<feature type="binding site" evidence="12">
    <location>
        <position position="441"/>
    </location>
    <ligand>
        <name>Ca(2+)</name>
        <dbReference type="ChEBI" id="CHEBI:29108"/>
        <label>2</label>
    </ligand>
</feature>
<evidence type="ECO:0000256" key="8">
    <source>
        <dbReference type="ARBA" id="ARBA00023004"/>
    </source>
</evidence>
<evidence type="ECO:0000313" key="17">
    <source>
        <dbReference type="EMBL" id="EXB77043.1"/>
    </source>
</evidence>
<dbReference type="InterPro" id="IPR010255">
    <property type="entry name" value="Haem_peroxidase_sf"/>
</dbReference>
<evidence type="ECO:0000256" key="3">
    <source>
        <dbReference type="ARBA" id="ARBA00012313"/>
    </source>
</evidence>
<evidence type="ECO:0000256" key="7">
    <source>
        <dbReference type="ARBA" id="ARBA00023002"/>
    </source>
</evidence>
<dbReference type="PANTHER" id="PTHR31517:SF81">
    <property type="entry name" value="PEROXIDASE"/>
    <property type="match status" value="1"/>
</dbReference>
<feature type="binding site" evidence="12">
    <location>
        <position position="446"/>
    </location>
    <ligand>
        <name>Ca(2+)</name>
        <dbReference type="ChEBI" id="CHEBI:29108"/>
        <label>2</label>
    </ligand>
</feature>
<dbReference type="InterPro" id="IPR019794">
    <property type="entry name" value="Peroxidases_AS"/>
</dbReference>
<dbReference type="Gene3D" id="1.10.420.10">
    <property type="entry name" value="Peroxidase, domain 2"/>
    <property type="match status" value="1"/>
</dbReference>
<evidence type="ECO:0000256" key="10">
    <source>
        <dbReference type="PIRSR" id="PIRSR600823-1"/>
    </source>
</evidence>
<organism evidence="17 18">
    <name type="scientific">Morus notabilis</name>
    <dbReference type="NCBI Taxonomy" id="981085"/>
    <lineage>
        <taxon>Eukaryota</taxon>
        <taxon>Viridiplantae</taxon>
        <taxon>Streptophyta</taxon>
        <taxon>Embryophyta</taxon>
        <taxon>Tracheophyta</taxon>
        <taxon>Spermatophyta</taxon>
        <taxon>Magnoliopsida</taxon>
        <taxon>eudicotyledons</taxon>
        <taxon>Gunneridae</taxon>
        <taxon>Pentapetalae</taxon>
        <taxon>rosids</taxon>
        <taxon>fabids</taxon>
        <taxon>Rosales</taxon>
        <taxon>Moraceae</taxon>
        <taxon>Moreae</taxon>
        <taxon>Morus</taxon>
    </lineage>
</organism>
<evidence type="ECO:0000256" key="2">
    <source>
        <dbReference type="ARBA" id="ARBA00002322"/>
    </source>
</evidence>
<evidence type="ECO:0000256" key="6">
    <source>
        <dbReference type="ARBA" id="ARBA00022723"/>
    </source>
</evidence>
<dbReference type="InterPro" id="IPR002016">
    <property type="entry name" value="Haem_peroxidase"/>
</dbReference>
<dbReference type="InterPro" id="IPR011009">
    <property type="entry name" value="Kinase-like_dom_sf"/>
</dbReference>
<feature type="binding site" evidence="12">
    <location>
        <position position="271"/>
    </location>
    <ligand>
        <name>Ca(2+)</name>
        <dbReference type="ChEBI" id="CHEBI:29108"/>
        <label>1</label>
    </ligand>
</feature>
<feature type="binding site" evidence="12">
    <location>
        <position position="284"/>
    </location>
    <ligand>
        <name>Ca(2+)</name>
        <dbReference type="ChEBI" id="CHEBI:29108"/>
        <label>1</label>
    </ligand>
</feature>
<keyword evidence="4 17" id="KW-0575">Peroxidase</keyword>
<comment type="cofactor">
    <cofactor evidence="12">
        <name>Ca(2+)</name>
        <dbReference type="ChEBI" id="CHEBI:29108"/>
    </cofactor>
    <text evidence="12">Binds 2 calcium ions per subunit.</text>
</comment>
<dbReference type="GO" id="GO:0046872">
    <property type="term" value="F:metal ion binding"/>
    <property type="evidence" value="ECO:0007669"/>
    <property type="project" value="UniProtKB-KW"/>
</dbReference>
<dbReference type="InterPro" id="IPR033905">
    <property type="entry name" value="Secretory_peroxidase"/>
</dbReference>
<dbReference type="PROSITE" id="PS50873">
    <property type="entry name" value="PEROXIDASE_4"/>
    <property type="match status" value="1"/>
</dbReference>
<gene>
    <name evidence="17" type="ORF">L484_014169</name>
</gene>
<name>W9RJV4_9ROSA</name>
<feature type="site" description="Transition state stabilizer" evidence="13">
    <location>
        <position position="257"/>
    </location>
</feature>
<dbReference type="eggNOG" id="ENOG502QPVF">
    <property type="taxonomic scope" value="Eukaryota"/>
</dbReference>
<dbReference type="EC" id="1.11.1.7" evidence="3"/>
<feature type="disulfide bond" evidence="14">
    <location>
        <begin position="396"/>
        <end position="424"/>
    </location>
</feature>
<comment type="function">
    <text evidence="2">Removal of H(2)O(2), oxidation of toxic reductants, biosynthesis and degradation of lignin, suberization, auxin catabolism, response to environmental stresses such as wounding, pathogen attack and oxidative stress. These functions might be dependent on each isozyme/isoform in each plant tissue.</text>
</comment>
<evidence type="ECO:0000313" key="18">
    <source>
        <dbReference type="Proteomes" id="UP000030645"/>
    </source>
</evidence>
<evidence type="ECO:0000256" key="15">
    <source>
        <dbReference type="RuleBase" id="RU004241"/>
    </source>
</evidence>
<dbReference type="GO" id="GO:0140825">
    <property type="term" value="F:lactoperoxidase activity"/>
    <property type="evidence" value="ECO:0007669"/>
    <property type="project" value="UniProtKB-EC"/>
</dbReference>
<evidence type="ECO:0000256" key="11">
    <source>
        <dbReference type="PIRSR" id="PIRSR600823-2"/>
    </source>
</evidence>
<feature type="binding site" evidence="12">
    <location>
        <position position="390"/>
    </location>
    <ligand>
        <name>Ca(2+)</name>
        <dbReference type="ChEBI" id="CHEBI:29108"/>
        <label>2</label>
    </ligand>
</feature>
<dbReference type="SUPFAM" id="SSF48113">
    <property type="entry name" value="Heme-dependent peroxidases"/>
    <property type="match status" value="1"/>
</dbReference>
<dbReference type="PRINTS" id="PR00461">
    <property type="entry name" value="PLPEROXIDASE"/>
</dbReference>
<feature type="disulfide bond" evidence="14">
    <location>
        <begin position="263"/>
        <end position="268"/>
    </location>
</feature>
<evidence type="ECO:0000256" key="13">
    <source>
        <dbReference type="PIRSR" id="PIRSR600823-4"/>
    </source>
</evidence>
<keyword evidence="8 12" id="KW-0408">Iron</keyword>
<evidence type="ECO:0000256" key="4">
    <source>
        <dbReference type="ARBA" id="ARBA00022559"/>
    </source>
</evidence>
<dbReference type="InterPro" id="IPR000823">
    <property type="entry name" value="Peroxidase_pln"/>
</dbReference>
<feature type="disulfide bond" evidence="14">
    <location>
        <begin position="316"/>
        <end position="514"/>
    </location>
</feature>
<reference evidence="18" key="1">
    <citation type="submission" date="2013-01" db="EMBL/GenBank/DDBJ databases">
        <title>Draft Genome Sequence of a Mulberry Tree, Morus notabilis C.K. Schneid.</title>
        <authorList>
            <person name="He N."/>
            <person name="Zhao S."/>
        </authorList>
    </citation>
    <scope>NUCLEOTIDE SEQUENCE</scope>
</reference>
<proteinExistence type="inferred from homology"/>
<evidence type="ECO:0000256" key="5">
    <source>
        <dbReference type="ARBA" id="ARBA00022617"/>
    </source>
</evidence>
<feature type="active site" description="Proton acceptor" evidence="10">
    <location>
        <position position="261"/>
    </location>
</feature>
<dbReference type="PRINTS" id="PR00458">
    <property type="entry name" value="PEROXIDASE"/>
</dbReference>
<dbReference type="Proteomes" id="UP000030645">
    <property type="component" value="Unassembled WGS sequence"/>
</dbReference>
<dbReference type="Gene3D" id="1.10.520.10">
    <property type="match status" value="1"/>
</dbReference>
<dbReference type="FunFam" id="1.10.420.10:FF:000001">
    <property type="entry name" value="Peroxidase"/>
    <property type="match status" value="1"/>
</dbReference>
<evidence type="ECO:0000259" key="16">
    <source>
        <dbReference type="PROSITE" id="PS50873"/>
    </source>
</evidence>
<dbReference type="PANTHER" id="PTHR31517">
    <property type="match status" value="1"/>
</dbReference>
<dbReference type="GO" id="GO:0020037">
    <property type="term" value="F:heme binding"/>
    <property type="evidence" value="ECO:0007669"/>
    <property type="project" value="InterPro"/>
</dbReference>
<accession>W9RJV4</accession>
<dbReference type="GO" id="GO:0006979">
    <property type="term" value="P:response to oxidative stress"/>
    <property type="evidence" value="ECO:0007669"/>
    <property type="project" value="InterPro"/>
</dbReference>
<feature type="binding site" evidence="11">
    <location>
        <position position="359"/>
    </location>
    <ligand>
        <name>substrate</name>
    </ligand>
</feature>
<keyword evidence="18" id="KW-1185">Reference proteome</keyword>
<comment type="catalytic activity">
    <reaction evidence="1">
        <text>2 a phenolic donor + H2O2 = 2 a phenolic radical donor + 2 H2O</text>
        <dbReference type="Rhea" id="RHEA:56136"/>
        <dbReference type="ChEBI" id="CHEBI:15377"/>
        <dbReference type="ChEBI" id="CHEBI:16240"/>
        <dbReference type="ChEBI" id="CHEBI:139520"/>
        <dbReference type="ChEBI" id="CHEBI:139521"/>
        <dbReference type="EC" id="1.11.1.7"/>
    </reaction>
</comment>
<feature type="binding site" description="axial binding residue" evidence="12">
    <location>
        <position position="389"/>
    </location>
    <ligand>
        <name>heme b</name>
        <dbReference type="ChEBI" id="CHEBI:60344"/>
    </ligand>
    <ligandPart>
        <name>Fe</name>
        <dbReference type="ChEBI" id="CHEBI:18248"/>
    </ligandPart>
</feature>
<keyword evidence="5" id="KW-0349">Heme</keyword>
<dbReference type="AlphaFoldDB" id="W9RJV4"/>
<dbReference type="EMBL" id="KE344740">
    <property type="protein sequence ID" value="EXB77043.1"/>
    <property type="molecule type" value="Genomic_DNA"/>
</dbReference>
<feature type="binding site" evidence="12">
    <location>
        <position position="269"/>
    </location>
    <ligand>
        <name>Ca(2+)</name>
        <dbReference type="ChEBI" id="CHEBI:29108"/>
        <label>1</label>
    </ligand>
</feature>
<feature type="domain" description="Plant heme peroxidase family profile" evidence="16">
    <location>
        <begin position="233"/>
        <end position="518"/>
    </location>
</feature>
<comment type="cofactor">
    <cofactor evidence="12">
        <name>heme b</name>
        <dbReference type="ChEBI" id="CHEBI:60344"/>
    </cofactor>
    <text evidence="12">Binds 1 heme b (iron(II)-protoporphyrin IX) group per subunit.</text>
</comment>
<evidence type="ECO:0000256" key="12">
    <source>
        <dbReference type="PIRSR" id="PIRSR600823-3"/>
    </source>
</evidence>
<dbReference type="STRING" id="981085.W9RJV4"/>
<dbReference type="PROSITE" id="PS00436">
    <property type="entry name" value="PEROXIDASE_2"/>
    <property type="match status" value="1"/>
</dbReference>
<keyword evidence="7" id="KW-0560">Oxidoreductase</keyword>
<protein>
    <recommendedName>
        <fullName evidence="3">peroxidase</fullName>
        <ecNumber evidence="3">1.11.1.7</ecNumber>
    </recommendedName>
</protein>
<evidence type="ECO:0000256" key="9">
    <source>
        <dbReference type="ARBA" id="ARBA00023157"/>
    </source>
</evidence>
<evidence type="ECO:0000256" key="1">
    <source>
        <dbReference type="ARBA" id="ARBA00000189"/>
    </source>
</evidence>
<keyword evidence="12" id="KW-0106">Calcium</keyword>
<dbReference type="SUPFAM" id="SSF56112">
    <property type="entry name" value="Protein kinase-like (PK-like)"/>
    <property type="match status" value="1"/>
</dbReference>
<keyword evidence="9 14" id="KW-1015">Disulfide bond</keyword>
<dbReference type="Pfam" id="PF00141">
    <property type="entry name" value="peroxidase"/>
    <property type="match status" value="1"/>
</dbReference>
<feature type="binding site" evidence="12">
    <location>
        <position position="265"/>
    </location>
    <ligand>
        <name>Ca(2+)</name>
        <dbReference type="ChEBI" id="CHEBI:29108"/>
        <label>1</label>
    </ligand>
</feature>
<evidence type="ECO:0000256" key="14">
    <source>
        <dbReference type="PIRSR" id="PIRSR600823-5"/>
    </source>
</evidence>
<keyword evidence="6 12" id="KW-0479">Metal-binding</keyword>
<dbReference type="CDD" id="cd00693">
    <property type="entry name" value="secretory_peroxidase"/>
    <property type="match status" value="1"/>
</dbReference>
<sequence>MRPSPSAAALSKHSSLASLRLEDGVPLPSDQYSNHVINMFSAVTTPVIPNSAKNRAFIAYGPSKFRALFSRTPGQQASESIKIALDQKALEARRVEKIRSSKGLDYYSSEPRELYEQQARKESSYQVPKFLLQDSGVSASLTTGSHIQIPPDERSICILDDLVRSKSFPDIYDHGNFVGANCCISPMILQLVRDVISEVVILHRWGIVHGDINPDNIFILKGQRLFAKLVDVAESIVKTEILKTYLTDVSAAPAFVRLLFHDCQVQACDASILLYSHESTCKSEMESSRNFGVKRLEVINHIKSILEITCPGQVSCADIIALAAKESVFITGGPKIKIPFGRKDSVTCSSSQLADTKLPAAGIAVDELLRISKSFGMNLEESVAIIGAHTLGIGHCINIVDRLYNEKLSNQMNWSFKALLRLTCPTKVPLTNLTFVPNDSTSLAFDNQYYKDILMGKGSFGIDASISRDPRTKPVVRRFAADQSYFFHVFSSAFVKLSSTRVLTDKEGEVRRQCYRIN</sequence>